<accession>A0A0G0QW37</accession>
<organism evidence="1 2">
    <name type="scientific">Candidatus Falkowbacteria bacterium GW2011_GWA2_39_24</name>
    <dbReference type="NCBI Taxonomy" id="1618634"/>
    <lineage>
        <taxon>Bacteria</taxon>
        <taxon>Candidatus Falkowiibacteriota</taxon>
    </lineage>
</organism>
<feature type="non-terminal residue" evidence="1">
    <location>
        <position position="117"/>
    </location>
</feature>
<dbReference type="Proteomes" id="UP000034048">
    <property type="component" value="Unassembled WGS sequence"/>
</dbReference>
<gene>
    <name evidence="1" type="ORF">UT42_C0024G0001</name>
</gene>
<evidence type="ECO:0000313" key="2">
    <source>
        <dbReference type="Proteomes" id="UP000034048"/>
    </source>
</evidence>
<comment type="caution">
    <text evidence="1">The sequence shown here is derived from an EMBL/GenBank/DDBJ whole genome shotgun (WGS) entry which is preliminary data.</text>
</comment>
<name>A0A0G0QW37_9BACT</name>
<evidence type="ECO:0000313" key="1">
    <source>
        <dbReference type="EMBL" id="KKR14570.1"/>
    </source>
</evidence>
<dbReference type="AlphaFoldDB" id="A0A0G0QW37"/>
<dbReference type="EMBL" id="LBWS01000024">
    <property type="protein sequence ID" value="KKR14570.1"/>
    <property type="molecule type" value="Genomic_DNA"/>
</dbReference>
<protein>
    <submittedName>
        <fullName evidence="1">Uncharacterized protein</fullName>
    </submittedName>
</protein>
<proteinExistence type="predicted"/>
<reference evidence="1 2" key="1">
    <citation type="journal article" date="2015" name="Nature">
        <title>rRNA introns, odd ribosomes, and small enigmatic genomes across a large radiation of phyla.</title>
        <authorList>
            <person name="Brown C.T."/>
            <person name="Hug L.A."/>
            <person name="Thomas B.C."/>
            <person name="Sharon I."/>
            <person name="Castelle C.J."/>
            <person name="Singh A."/>
            <person name="Wilkins M.J."/>
            <person name="Williams K.H."/>
            <person name="Banfield J.F."/>
        </authorList>
    </citation>
    <scope>NUCLEOTIDE SEQUENCE [LARGE SCALE GENOMIC DNA]</scope>
</reference>
<sequence length="117" mass="13140">MSAISLTNPAVERILRHLLAYGQSLSANLLVIEPSPEDNSQYLVSYRLPDNSQSNFLLPTNLGQAVLTALKEQSKINNRQREGQFTFIYEDQPVYYQVTALAHAKLVLQPINSQPLI</sequence>